<dbReference type="Pfam" id="PF03600">
    <property type="entry name" value="CitMHS"/>
    <property type="match status" value="1"/>
</dbReference>
<dbReference type="EMBL" id="JBANRG010000060">
    <property type="protein sequence ID" value="KAK7441988.1"/>
    <property type="molecule type" value="Genomic_DNA"/>
</dbReference>
<proteinExistence type="predicted"/>
<evidence type="ECO:0000256" key="8">
    <source>
        <dbReference type="SAM" id="Phobius"/>
    </source>
</evidence>
<comment type="caution">
    <text evidence="10">The sequence shown here is derived from an EMBL/GenBank/DDBJ whole genome shotgun (WGS) entry which is preliminary data.</text>
</comment>
<protein>
    <recommendedName>
        <fullName evidence="9">Citrate transporter-like domain-containing protein</fullName>
    </recommendedName>
</protein>
<evidence type="ECO:0000259" key="9">
    <source>
        <dbReference type="Pfam" id="PF03600"/>
    </source>
</evidence>
<feature type="transmembrane region" description="Helical" evidence="8">
    <location>
        <begin position="510"/>
        <end position="534"/>
    </location>
</feature>
<feature type="region of interest" description="Disordered" evidence="7">
    <location>
        <begin position="335"/>
        <end position="436"/>
    </location>
</feature>
<feature type="transmembrane region" description="Helical" evidence="8">
    <location>
        <begin position="38"/>
        <end position="56"/>
    </location>
</feature>
<feature type="transmembrane region" description="Helical" evidence="8">
    <location>
        <begin position="197"/>
        <end position="218"/>
    </location>
</feature>
<keyword evidence="4 8" id="KW-0812">Transmembrane</keyword>
<evidence type="ECO:0000313" key="10">
    <source>
        <dbReference type="EMBL" id="KAK7441988.1"/>
    </source>
</evidence>
<feature type="transmembrane region" description="Helical" evidence="8">
    <location>
        <begin position="559"/>
        <end position="586"/>
    </location>
</feature>
<sequence>MITRFSIVTLVFFILSIAVVIYPVSIPIRLPYLGKRRIPINLTTAPILTIAILWAAQCLGPTQIRDGIVGTDGVKPYNILILFFSLAYMAITLDVTGILQSAAFWVSNKGGKNGWKLYFYFYVLLTVLSVVLGNDPVILSGTVFLVYYTTATRLEPMPWLISEFAAANTASMVLFLGNPTNVVVCEGFSINNVAFTAYTILPFLGCNIVCFGALAFQFRHRKHIPKRLEHVGYLDPLSVLRDRVSACVGSFLLGSTLVVIIVVSFFNVDVWMITLPFAVAKFIFDLSWDHYRYTTGQIPRYNPKTQDEEIAASDESDNAADDNDAMLVAIQRAMTSQSNELQRGRTDTFTSSNPLMDTNRSNTLSDGTTLVSSEAPTANGGHEYTPERHSPASSADTGEKVPEAEAENGIEKEKEKEMEMEKKEEKETEKPKEPKDHIFSKQRLAFKRVHKRLAHHFPTFFTALPRLPFALVPFAFSQFILIEALDHQGWIDVFGLWLLRASQGSIHPTVWLIGILGVVLCNLAGTNIGCTILLTKVVRAAADSAASEGFRFSGDTTRAAGIALAVASNIGAVSFTFSASLAGLLWKSILEQKGISIKQRSFAFWNSLPILVMTAVGLGIVSAEMAVLYR</sequence>
<keyword evidence="3" id="KW-1003">Cell membrane</keyword>
<organism evidence="10 11">
    <name type="scientific">Marasmiellus scandens</name>
    <dbReference type="NCBI Taxonomy" id="2682957"/>
    <lineage>
        <taxon>Eukaryota</taxon>
        <taxon>Fungi</taxon>
        <taxon>Dikarya</taxon>
        <taxon>Basidiomycota</taxon>
        <taxon>Agaricomycotina</taxon>
        <taxon>Agaricomycetes</taxon>
        <taxon>Agaricomycetidae</taxon>
        <taxon>Agaricales</taxon>
        <taxon>Marasmiineae</taxon>
        <taxon>Omphalotaceae</taxon>
        <taxon>Marasmiellus</taxon>
    </lineage>
</organism>
<evidence type="ECO:0000256" key="2">
    <source>
        <dbReference type="ARBA" id="ARBA00022448"/>
    </source>
</evidence>
<dbReference type="PANTHER" id="PTHR43302:SF5">
    <property type="entry name" value="TRANSPORTER ARSB-RELATED"/>
    <property type="match status" value="1"/>
</dbReference>
<evidence type="ECO:0000256" key="3">
    <source>
        <dbReference type="ARBA" id="ARBA00022475"/>
    </source>
</evidence>
<feature type="compositionally biased region" description="Basic and acidic residues" evidence="7">
    <location>
        <begin position="397"/>
        <end position="436"/>
    </location>
</feature>
<gene>
    <name evidence="10" type="ORF">VKT23_016266</name>
</gene>
<evidence type="ECO:0000256" key="4">
    <source>
        <dbReference type="ARBA" id="ARBA00022692"/>
    </source>
</evidence>
<feature type="transmembrane region" description="Helical" evidence="8">
    <location>
        <begin position="77"/>
        <end position="99"/>
    </location>
</feature>
<dbReference type="Proteomes" id="UP001498398">
    <property type="component" value="Unassembled WGS sequence"/>
</dbReference>
<feature type="transmembrane region" description="Helical" evidence="8">
    <location>
        <begin position="119"/>
        <end position="147"/>
    </location>
</feature>
<dbReference type="PANTHER" id="PTHR43302">
    <property type="entry name" value="TRANSPORTER ARSB-RELATED"/>
    <property type="match status" value="1"/>
</dbReference>
<feature type="transmembrane region" description="Helical" evidence="8">
    <location>
        <begin position="607"/>
        <end position="629"/>
    </location>
</feature>
<evidence type="ECO:0000313" key="11">
    <source>
        <dbReference type="Proteomes" id="UP001498398"/>
    </source>
</evidence>
<accession>A0ABR1IV22</accession>
<evidence type="ECO:0000256" key="7">
    <source>
        <dbReference type="SAM" id="MobiDB-lite"/>
    </source>
</evidence>
<keyword evidence="11" id="KW-1185">Reference proteome</keyword>
<feature type="domain" description="Citrate transporter-like" evidence="9">
    <location>
        <begin position="40"/>
        <end position="277"/>
    </location>
</feature>
<evidence type="ECO:0000256" key="5">
    <source>
        <dbReference type="ARBA" id="ARBA00022989"/>
    </source>
</evidence>
<feature type="transmembrane region" description="Helical" evidence="8">
    <location>
        <begin position="7"/>
        <end position="26"/>
    </location>
</feature>
<evidence type="ECO:0000256" key="1">
    <source>
        <dbReference type="ARBA" id="ARBA00004651"/>
    </source>
</evidence>
<evidence type="ECO:0000256" key="6">
    <source>
        <dbReference type="ARBA" id="ARBA00023136"/>
    </source>
</evidence>
<feature type="transmembrane region" description="Helical" evidence="8">
    <location>
        <begin position="159"/>
        <end position="177"/>
    </location>
</feature>
<comment type="subcellular location">
    <subcellularLocation>
        <location evidence="1">Cell membrane</location>
        <topology evidence="1">Multi-pass membrane protein</topology>
    </subcellularLocation>
</comment>
<keyword evidence="6 8" id="KW-0472">Membrane</keyword>
<dbReference type="InterPro" id="IPR004680">
    <property type="entry name" value="Cit_transptr-like_dom"/>
</dbReference>
<feature type="transmembrane region" description="Helical" evidence="8">
    <location>
        <begin position="244"/>
        <end position="264"/>
    </location>
</feature>
<keyword evidence="2" id="KW-0813">Transport</keyword>
<keyword evidence="5 8" id="KW-1133">Transmembrane helix</keyword>
<name>A0ABR1IV22_9AGAR</name>
<feature type="compositionally biased region" description="Polar residues" evidence="7">
    <location>
        <begin position="335"/>
        <end position="376"/>
    </location>
</feature>
<reference evidence="10 11" key="1">
    <citation type="submission" date="2024-01" db="EMBL/GenBank/DDBJ databases">
        <title>A draft genome for the cacao thread blight pathogen Marasmiellus scandens.</title>
        <authorList>
            <person name="Baruah I.K."/>
            <person name="Leung J."/>
            <person name="Bukari Y."/>
            <person name="Amoako-Attah I."/>
            <person name="Meinhardt L.W."/>
            <person name="Bailey B.A."/>
            <person name="Cohen S.P."/>
        </authorList>
    </citation>
    <scope>NUCLEOTIDE SEQUENCE [LARGE SCALE GENOMIC DNA]</scope>
    <source>
        <strain evidence="10 11">GH-19</strain>
    </source>
</reference>